<feature type="domain" description="N-acetyltransferase" evidence="1">
    <location>
        <begin position="116"/>
        <end position="139"/>
    </location>
</feature>
<protein>
    <recommendedName>
        <fullName evidence="1">N-acetyltransferase domain-containing protein</fullName>
    </recommendedName>
</protein>
<evidence type="ECO:0000259" key="1">
    <source>
        <dbReference type="Pfam" id="PF00583"/>
    </source>
</evidence>
<dbReference type="AlphaFoldDB" id="A0A194VJS1"/>
<dbReference type="InterPro" id="IPR016181">
    <property type="entry name" value="Acyl_CoA_acyltransferase"/>
</dbReference>
<keyword evidence="3" id="KW-1185">Reference proteome</keyword>
<dbReference type="InterPro" id="IPR000182">
    <property type="entry name" value="GNAT_dom"/>
</dbReference>
<sequence length="146" mass="16495">MAWTIDRETIAQFAFKDWPDKDNMSDFFKARLTERFAHLNTQVFKATDTTTRCILGFICLTLEGAKEVQVGVGSQEPAPDLTPTAKMMQQIPPYFNQEFVVKTGAEVEQMKSLMEGEEHYYLSAFAVDPHYQGKGIGRMSALEALC</sequence>
<proteinExistence type="predicted"/>
<accession>A0A194VJS1</accession>
<dbReference type="Proteomes" id="UP000078559">
    <property type="component" value="Unassembled WGS sequence"/>
</dbReference>
<dbReference type="EMBL" id="KN796135">
    <property type="protein sequence ID" value="KUI64391.1"/>
    <property type="molecule type" value="Genomic_DNA"/>
</dbReference>
<dbReference type="GO" id="GO:0016747">
    <property type="term" value="F:acyltransferase activity, transferring groups other than amino-acyl groups"/>
    <property type="evidence" value="ECO:0007669"/>
    <property type="project" value="InterPro"/>
</dbReference>
<gene>
    <name evidence="2" type="ORF">VM1G_12078</name>
</gene>
<dbReference type="Gene3D" id="3.40.630.30">
    <property type="match status" value="1"/>
</dbReference>
<dbReference type="CDD" id="cd04301">
    <property type="entry name" value="NAT_SF"/>
    <property type="match status" value="1"/>
</dbReference>
<dbReference type="SUPFAM" id="SSF55729">
    <property type="entry name" value="Acyl-CoA N-acyltransferases (Nat)"/>
    <property type="match status" value="1"/>
</dbReference>
<dbReference type="Pfam" id="PF00583">
    <property type="entry name" value="Acetyltransf_1"/>
    <property type="match status" value="1"/>
</dbReference>
<dbReference type="OrthoDB" id="410198at2759"/>
<reference evidence="2" key="1">
    <citation type="submission" date="2014-12" db="EMBL/GenBank/DDBJ databases">
        <title>Genome Sequence of Valsa Canker Pathogens Uncovers a Specific Adaption of Colonization on Woody Bark.</title>
        <authorList>
            <person name="Yin Z."/>
            <person name="Liu H."/>
            <person name="Gao X."/>
            <person name="Li Z."/>
            <person name="Song N."/>
            <person name="Ke X."/>
            <person name="Dai Q."/>
            <person name="Wu Y."/>
            <person name="Sun Y."/>
            <person name="Xu J.-R."/>
            <person name="Kang Z.K."/>
            <person name="Wang L."/>
            <person name="Huang L."/>
        </authorList>
    </citation>
    <scope>NUCLEOTIDE SEQUENCE [LARGE SCALE GENOMIC DNA]</scope>
    <source>
        <strain evidence="2">03-8</strain>
    </source>
</reference>
<evidence type="ECO:0000313" key="3">
    <source>
        <dbReference type="Proteomes" id="UP000078559"/>
    </source>
</evidence>
<name>A0A194VJS1_CYTMA</name>
<evidence type="ECO:0000313" key="2">
    <source>
        <dbReference type="EMBL" id="KUI64391.1"/>
    </source>
</evidence>
<organism evidence="2 3">
    <name type="scientific">Cytospora mali</name>
    <name type="common">Apple Valsa canker fungus</name>
    <name type="synonym">Valsa mali</name>
    <dbReference type="NCBI Taxonomy" id="578113"/>
    <lineage>
        <taxon>Eukaryota</taxon>
        <taxon>Fungi</taxon>
        <taxon>Dikarya</taxon>
        <taxon>Ascomycota</taxon>
        <taxon>Pezizomycotina</taxon>
        <taxon>Sordariomycetes</taxon>
        <taxon>Sordariomycetidae</taxon>
        <taxon>Diaporthales</taxon>
        <taxon>Cytosporaceae</taxon>
        <taxon>Cytospora</taxon>
    </lineage>
</organism>